<reference evidence="2" key="1">
    <citation type="submission" date="2016-10" db="EMBL/GenBank/DDBJ databases">
        <authorList>
            <person name="Varghese N."/>
            <person name="Submissions S."/>
        </authorList>
    </citation>
    <scope>NUCLEOTIDE SEQUENCE [LARGE SCALE GENOMIC DNA]</scope>
    <source>
        <strain evidence="2">LMG 24000</strain>
    </source>
</reference>
<organism evidence="1 2">
    <name type="scientific">Paraburkholderia sartisoli</name>
    <dbReference type="NCBI Taxonomy" id="83784"/>
    <lineage>
        <taxon>Bacteria</taxon>
        <taxon>Pseudomonadati</taxon>
        <taxon>Pseudomonadota</taxon>
        <taxon>Betaproteobacteria</taxon>
        <taxon>Burkholderiales</taxon>
        <taxon>Burkholderiaceae</taxon>
        <taxon>Paraburkholderia</taxon>
    </lineage>
</organism>
<dbReference type="Proteomes" id="UP000198638">
    <property type="component" value="Unassembled WGS sequence"/>
</dbReference>
<gene>
    <name evidence="1" type="ORF">SAMN05192564_101714</name>
</gene>
<evidence type="ECO:0000313" key="2">
    <source>
        <dbReference type="Proteomes" id="UP000198638"/>
    </source>
</evidence>
<keyword evidence="2" id="KW-1185">Reference proteome</keyword>
<proteinExistence type="predicted"/>
<name>A0A1H3ZF19_9BURK</name>
<accession>A0A1H3ZF19</accession>
<evidence type="ECO:0000313" key="1">
    <source>
        <dbReference type="EMBL" id="SEA22260.1"/>
    </source>
</evidence>
<protein>
    <submittedName>
        <fullName evidence="1">Uncharacterized protein</fullName>
    </submittedName>
</protein>
<sequence length="39" mass="4097">MVVSMRIAGVSRELCGVPDAQVLSEVGPKLAVRLAHVHA</sequence>
<dbReference type="EMBL" id="FNRQ01000001">
    <property type="protein sequence ID" value="SEA22260.1"/>
    <property type="molecule type" value="Genomic_DNA"/>
</dbReference>
<dbReference type="AlphaFoldDB" id="A0A1H3ZF19"/>